<organism evidence="1 2">
    <name type="scientific">Rippkaea orientalis (strain PCC 8801 / RF-1)</name>
    <name type="common">Cyanothece sp. (strain PCC 8801)</name>
    <dbReference type="NCBI Taxonomy" id="41431"/>
    <lineage>
        <taxon>Bacteria</taxon>
        <taxon>Bacillati</taxon>
        <taxon>Cyanobacteriota</taxon>
        <taxon>Cyanophyceae</taxon>
        <taxon>Oscillatoriophycideae</taxon>
        <taxon>Chroococcales</taxon>
        <taxon>Aphanothecaceae</taxon>
        <taxon>Rippkaea</taxon>
        <taxon>Rippkaea orientalis</taxon>
    </lineage>
</organism>
<dbReference type="AlphaFoldDB" id="B7JXB5"/>
<accession>B7JXB5</accession>
<dbReference type="OrthoDB" id="10007253at2"/>
<protein>
    <submittedName>
        <fullName evidence="1">Uncharacterized protein</fullName>
    </submittedName>
</protein>
<dbReference type="KEGG" id="cyp:PCC8801_3122"/>
<sequence>MIVDLMSFGYDHFSNKKPTNIFERAVALKKRLERVLVIDFYCQNQTKCRLLSVHFNRKELGSLPNFSNVTIFSSPDSYLVEMTWQKMLNRIKIKSKTLLKYKKYRKCS</sequence>
<dbReference type="Proteomes" id="UP000008204">
    <property type="component" value="Chromosome"/>
</dbReference>
<gene>
    <name evidence="1" type="ordered locus">PCC8801_3122</name>
</gene>
<dbReference type="EMBL" id="CP001287">
    <property type="protein sequence ID" value="ACK67103.1"/>
    <property type="molecule type" value="Genomic_DNA"/>
</dbReference>
<evidence type="ECO:0000313" key="1">
    <source>
        <dbReference type="EMBL" id="ACK67103.1"/>
    </source>
</evidence>
<reference evidence="2" key="1">
    <citation type="journal article" date="2011" name="MBio">
        <title>Novel metabolic attributes of the genus Cyanothece, comprising a group of unicellular nitrogen-fixing Cyanobacteria.</title>
        <authorList>
            <person name="Bandyopadhyay A."/>
            <person name="Elvitigala T."/>
            <person name="Welsh E."/>
            <person name="Stockel J."/>
            <person name="Liberton M."/>
            <person name="Min H."/>
            <person name="Sherman L.A."/>
            <person name="Pakrasi H.B."/>
        </authorList>
    </citation>
    <scope>NUCLEOTIDE SEQUENCE [LARGE SCALE GENOMIC DNA]</scope>
    <source>
        <strain evidence="2">PCC 8801</strain>
    </source>
</reference>
<dbReference type="HOGENOM" id="CLU_2192657_0_0_3"/>
<name>B7JXB5_RIPO1</name>
<proteinExistence type="predicted"/>
<keyword evidence="2" id="KW-1185">Reference proteome</keyword>
<evidence type="ECO:0000313" key="2">
    <source>
        <dbReference type="Proteomes" id="UP000008204"/>
    </source>
</evidence>